<accession>A0A7V9A608</accession>
<organism evidence="1 2">
    <name type="scientific">Bremerella alba</name>
    <dbReference type="NCBI Taxonomy" id="980252"/>
    <lineage>
        <taxon>Bacteria</taxon>
        <taxon>Pseudomonadati</taxon>
        <taxon>Planctomycetota</taxon>
        <taxon>Planctomycetia</taxon>
        <taxon>Pirellulales</taxon>
        <taxon>Pirellulaceae</taxon>
        <taxon>Bremerella</taxon>
    </lineage>
</organism>
<comment type="caution">
    <text evidence="1">The sequence shown here is derived from an EMBL/GenBank/DDBJ whole genome shotgun (WGS) entry which is preliminary data.</text>
</comment>
<dbReference type="InterPro" id="IPR023203">
    <property type="entry name" value="TTHA0068_sf"/>
</dbReference>
<dbReference type="InterPro" id="IPR005500">
    <property type="entry name" value="DUF309"/>
</dbReference>
<reference evidence="1 2" key="1">
    <citation type="submission" date="2020-05" db="EMBL/GenBank/DDBJ databases">
        <title>Bremerella alba sp. nov., a novel planctomycete isolated from the surface of the macroalga Fucus spiralis.</title>
        <authorList>
            <person name="Godinho O."/>
            <person name="Botelho R."/>
            <person name="Albuquerque L."/>
            <person name="Wiegand S."/>
            <person name="Da Costa M.S."/>
            <person name="Lobo-Da-Cunha A."/>
            <person name="Jogler C."/>
            <person name="Lage O.M."/>
        </authorList>
    </citation>
    <scope>NUCLEOTIDE SEQUENCE [LARGE SCALE GENOMIC DNA]</scope>
    <source>
        <strain evidence="1 2">FF15</strain>
    </source>
</reference>
<evidence type="ECO:0000313" key="1">
    <source>
        <dbReference type="EMBL" id="MBA2113900.1"/>
    </source>
</evidence>
<keyword evidence="2" id="KW-1185">Reference proteome</keyword>
<gene>
    <name evidence="1" type="ORF">HOV93_10530</name>
</gene>
<evidence type="ECO:0000313" key="2">
    <source>
        <dbReference type="Proteomes" id="UP000551616"/>
    </source>
</evidence>
<sequence>MADETSRYEPTLPFPSYAYVPGLFPRPETDFEGRTDRQSFRYGVDLFNHGFYWEAHEAWESAWHAQGRVGDQAALLKGLIHLTACGVKARQQSLHGVEVHARKAVALFENAVQDLGIASLETLTEQVKKVRETPSRFLCDSQDNVVIVFDFQIELSRG</sequence>
<evidence type="ECO:0008006" key="3">
    <source>
        <dbReference type="Google" id="ProtNLM"/>
    </source>
</evidence>
<dbReference type="Proteomes" id="UP000551616">
    <property type="component" value="Unassembled WGS sequence"/>
</dbReference>
<name>A0A7V9A608_9BACT</name>
<protein>
    <recommendedName>
        <fullName evidence="3">DUF309 domain-containing protein</fullName>
    </recommendedName>
</protein>
<dbReference type="RefSeq" id="WP_207395377.1">
    <property type="nucleotide sequence ID" value="NZ_JABRWO010000002.1"/>
</dbReference>
<dbReference type="SUPFAM" id="SSF140663">
    <property type="entry name" value="TTHA0068-like"/>
    <property type="match status" value="1"/>
</dbReference>
<proteinExistence type="predicted"/>
<dbReference type="Gene3D" id="1.10.3450.10">
    <property type="entry name" value="TTHA0068-like"/>
    <property type="match status" value="1"/>
</dbReference>
<dbReference type="Pfam" id="PF03745">
    <property type="entry name" value="DUF309"/>
    <property type="match status" value="1"/>
</dbReference>
<dbReference type="EMBL" id="JABRWO010000002">
    <property type="protein sequence ID" value="MBA2113900.1"/>
    <property type="molecule type" value="Genomic_DNA"/>
</dbReference>
<dbReference type="AlphaFoldDB" id="A0A7V9A608"/>